<reference evidence="3" key="1">
    <citation type="submission" date="2021-04" db="EMBL/GenBank/DDBJ databases">
        <title>A collection of bacterial strains from the Burkholderia cepacia Research Laboratory and Repository.</title>
        <authorList>
            <person name="Lipuma J."/>
            <person name="Spilker T."/>
        </authorList>
    </citation>
    <scope>NUCLEOTIDE SEQUENCE</scope>
    <source>
        <strain evidence="3">AU36012</strain>
    </source>
</reference>
<comment type="caution">
    <text evidence="3">The sequence shown here is derived from an EMBL/GenBank/DDBJ whole genome shotgun (WGS) entry which is preliminary data.</text>
</comment>
<feature type="compositionally biased region" description="Polar residues" evidence="1">
    <location>
        <begin position="42"/>
        <end position="53"/>
    </location>
</feature>
<feature type="region of interest" description="Disordered" evidence="1">
    <location>
        <begin position="129"/>
        <end position="176"/>
    </location>
</feature>
<keyword evidence="2" id="KW-0812">Transmembrane</keyword>
<evidence type="ECO:0000256" key="1">
    <source>
        <dbReference type="SAM" id="MobiDB-lite"/>
    </source>
</evidence>
<proteinExistence type="predicted"/>
<dbReference type="AlphaFoldDB" id="A0AA41E9I2"/>
<organism evidence="3 4">
    <name type="scientific">Burkholderia ambifaria</name>
    <dbReference type="NCBI Taxonomy" id="152480"/>
    <lineage>
        <taxon>Bacteria</taxon>
        <taxon>Pseudomonadati</taxon>
        <taxon>Pseudomonadota</taxon>
        <taxon>Betaproteobacteria</taxon>
        <taxon>Burkholderiales</taxon>
        <taxon>Burkholderiaceae</taxon>
        <taxon>Burkholderia</taxon>
        <taxon>Burkholderia cepacia complex</taxon>
    </lineage>
</organism>
<feature type="transmembrane region" description="Helical" evidence="2">
    <location>
        <begin position="504"/>
        <end position="524"/>
    </location>
</feature>
<name>A0AA41E9I2_9BURK</name>
<feature type="compositionally biased region" description="Polar residues" evidence="1">
    <location>
        <begin position="162"/>
        <end position="176"/>
    </location>
</feature>
<dbReference type="RefSeq" id="WP_146124510.1">
    <property type="nucleotide sequence ID" value="NZ_CADERF010000018.1"/>
</dbReference>
<feature type="transmembrane region" description="Helical" evidence="2">
    <location>
        <begin position="244"/>
        <end position="263"/>
    </location>
</feature>
<sequence>MKTNSDYVSPSINDLPDLGSTAPQLPPTKPTSSPSRMPPALTQLSTARAQTSTSRDRIGPPLKSKGGALHPNKILKENGARHLNRPPFHAWRPGTESGVQAPPGSRIDPRGFTDEPVPLVPADLSVAQNQAQHTPDDDIAGETSGTTIESSVQHEELRLSTPRLSSASIESQTRQPVSTTAQLASVAEHTWSADALKVMEKMARNLAAAAGREGTHTFLTTWLREYVGHAATQGLRDTPESVKIALSGVILGTTALLNVLVFLEQRRSGRANRWTRTGQLSNIAWISGGAAVAGATGGLGDAFPLLAKATLYSVSRDVLNLFVRLGDNRDSNRTTPSRNTVLMESVIYGINQFVVNTLQGSGISKSGTSAAAESLSIRQAAPAITAFSLANAFGETMDAVCYPALTAFFDKFDTAPTWLSGVKDGMRAISELELTARLHVPFGQGSVAGVPIGNVSKEDVADKAMGAMLGRNSLFVALFALVGAISQVGPAAKLDPTNAARVTNVLVALAIALMVPAFVGTASASPRRQTGERDIEVGDVDR</sequence>
<keyword evidence="2" id="KW-0472">Membrane</keyword>
<feature type="region of interest" description="Disordered" evidence="1">
    <location>
        <begin position="1"/>
        <end position="117"/>
    </location>
</feature>
<gene>
    <name evidence="3" type="ORF">KDW93_17800</name>
</gene>
<evidence type="ECO:0000313" key="3">
    <source>
        <dbReference type="EMBL" id="MBR8130798.1"/>
    </source>
</evidence>
<feature type="compositionally biased region" description="Polar residues" evidence="1">
    <location>
        <begin position="1"/>
        <end position="12"/>
    </location>
</feature>
<protein>
    <submittedName>
        <fullName evidence="3">Uncharacterized protein</fullName>
    </submittedName>
</protein>
<dbReference type="Proteomes" id="UP000682266">
    <property type="component" value="Unassembled WGS sequence"/>
</dbReference>
<evidence type="ECO:0000256" key="2">
    <source>
        <dbReference type="SAM" id="Phobius"/>
    </source>
</evidence>
<keyword evidence="2" id="KW-1133">Transmembrane helix</keyword>
<evidence type="ECO:0000313" key="4">
    <source>
        <dbReference type="Proteomes" id="UP000682266"/>
    </source>
</evidence>
<dbReference type="EMBL" id="JAGSVG010000015">
    <property type="protein sequence ID" value="MBR8130798.1"/>
    <property type="molecule type" value="Genomic_DNA"/>
</dbReference>
<feature type="transmembrane region" description="Helical" evidence="2">
    <location>
        <begin position="473"/>
        <end position="492"/>
    </location>
</feature>
<accession>A0AA41E9I2</accession>